<keyword evidence="3" id="KW-1185">Reference proteome</keyword>
<keyword evidence="1" id="KW-1133">Transmembrane helix</keyword>
<evidence type="ECO:0008006" key="4">
    <source>
        <dbReference type="Google" id="ProtNLM"/>
    </source>
</evidence>
<feature type="transmembrane region" description="Helical" evidence="1">
    <location>
        <begin position="70"/>
        <end position="88"/>
    </location>
</feature>
<proteinExistence type="predicted"/>
<feature type="transmembrane region" description="Helical" evidence="1">
    <location>
        <begin position="12"/>
        <end position="31"/>
    </location>
</feature>
<keyword evidence="1" id="KW-0812">Transmembrane</keyword>
<feature type="transmembrane region" description="Helical" evidence="1">
    <location>
        <begin position="43"/>
        <end position="63"/>
    </location>
</feature>
<protein>
    <recommendedName>
        <fullName evidence="4">EamA domain-containing protein</fullName>
    </recommendedName>
</protein>
<reference evidence="2 3" key="1">
    <citation type="submission" date="2016-08" db="EMBL/GenBank/DDBJ databases">
        <title>Hymenobacter coccineus sp. nov., Hymenobacter lapidarius sp. nov. and Hymenobacter glacialis sp. nov., isolated from Antarctic soil.</title>
        <authorList>
            <person name="Sedlacek I."/>
            <person name="Kralova S."/>
            <person name="Kyrova K."/>
            <person name="Maslanova I."/>
            <person name="Stankova E."/>
            <person name="Vrbovska V."/>
            <person name="Nemec M."/>
            <person name="Bartak M."/>
            <person name="Svec P."/>
            <person name="Busse H.-J."/>
            <person name="Pantucek R."/>
        </authorList>
    </citation>
    <scope>NUCLEOTIDE SEQUENCE [LARGE SCALE GENOMIC DNA]</scope>
    <source>
        <strain evidence="2 3">CCM 8649</strain>
    </source>
</reference>
<sequence length="132" mass="14019">MDARPPAKLDVVASNLLFASLAVGVAVSYGTKTGVFANDFKTSPATAAALTIAVPFLLVQYYAIRKGERWAKISYVAFAGLSVLFTFLDFKGVTAKLDTPASAAIFVVQYLVQLAVMVMILQSLRGVKPAAN</sequence>
<evidence type="ECO:0000313" key="2">
    <source>
        <dbReference type="EMBL" id="OGX87298.1"/>
    </source>
</evidence>
<dbReference type="RefSeq" id="WP_070745669.1">
    <property type="nucleotide sequence ID" value="NZ_MDZA01000364.1"/>
</dbReference>
<dbReference type="Proteomes" id="UP000177506">
    <property type="component" value="Unassembled WGS sequence"/>
</dbReference>
<feature type="transmembrane region" description="Helical" evidence="1">
    <location>
        <begin position="100"/>
        <end position="121"/>
    </location>
</feature>
<accession>A0A1G1T8V0</accession>
<name>A0A1G1T8V0_9BACT</name>
<comment type="caution">
    <text evidence="2">The sequence shown here is derived from an EMBL/GenBank/DDBJ whole genome shotgun (WGS) entry which is preliminary data.</text>
</comment>
<gene>
    <name evidence="2" type="ORF">BEN49_10695</name>
</gene>
<dbReference type="AlphaFoldDB" id="A0A1G1T8V0"/>
<dbReference type="EMBL" id="MDZA01000364">
    <property type="protein sequence ID" value="OGX87298.1"/>
    <property type="molecule type" value="Genomic_DNA"/>
</dbReference>
<organism evidence="2 3">
    <name type="scientific">Hymenobacter coccineus</name>
    <dbReference type="NCBI Taxonomy" id="1908235"/>
    <lineage>
        <taxon>Bacteria</taxon>
        <taxon>Pseudomonadati</taxon>
        <taxon>Bacteroidota</taxon>
        <taxon>Cytophagia</taxon>
        <taxon>Cytophagales</taxon>
        <taxon>Hymenobacteraceae</taxon>
        <taxon>Hymenobacter</taxon>
    </lineage>
</organism>
<evidence type="ECO:0000256" key="1">
    <source>
        <dbReference type="SAM" id="Phobius"/>
    </source>
</evidence>
<keyword evidence="1" id="KW-0472">Membrane</keyword>
<evidence type="ECO:0000313" key="3">
    <source>
        <dbReference type="Proteomes" id="UP000177506"/>
    </source>
</evidence>